<evidence type="ECO:0000256" key="20">
    <source>
        <dbReference type="ARBA" id="ARBA00041776"/>
    </source>
</evidence>
<dbReference type="EMBL" id="JAJIRN010000006">
    <property type="protein sequence ID" value="MCV2369409.1"/>
    <property type="molecule type" value="Genomic_DNA"/>
</dbReference>
<keyword evidence="8" id="KW-0808">Transferase</keyword>
<keyword evidence="22" id="KW-0472">Membrane</keyword>
<feature type="domain" description="HAMP" evidence="24">
    <location>
        <begin position="214"/>
        <end position="266"/>
    </location>
</feature>
<feature type="transmembrane region" description="Helical" evidence="22">
    <location>
        <begin position="191"/>
        <end position="213"/>
    </location>
</feature>
<evidence type="ECO:0000256" key="18">
    <source>
        <dbReference type="ARBA" id="ARBA00023211"/>
    </source>
</evidence>
<dbReference type="InterPro" id="IPR003661">
    <property type="entry name" value="HisK_dim/P_dom"/>
</dbReference>
<keyword evidence="26" id="KW-1185">Reference proteome</keyword>
<keyword evidence="22" id="KW-0812">Transmembrane</keyword>
<feature type="region of interest" description="Disordered" evidence="21">
    <location>
        <begin position="85"/>
        <end position="130"/>
    </location>
</feature>
<evidence type="ECO:0000256" key="7">
    <source>
        <dbReference type="ARBA" id="ARBA00022553"/>
    </source>
</evidence>
<dbReference type="Pfam" id="PF02518">
    <property type="entry name" value="HATPase_c"/>
    <property type="match status" value="1"/>
</dbReference>
<dbReference type="SUPFAM" id="SSF47384">
    <property type="entry name" value="Homodimeric domain of signal transducing histidine kinase"/>
    <property type="match status" value="1"/>
</dbReference>
<keyword evidence="17" id="KW-0843">Virulence</keyword>
<evidence type="ECO:0000256" key="14">
    <source>
        <dbReference type="ARBA" id="ARBA00022912"/>
    </source>
</evidence>
<organism evidence="25 26">
    <name type="scientific">Roseateles oligotrophus</name>
    <dbReference type="NCBI Taxonomy" id="1769250"/>
    <lineage>
        <taxon>Bacteria</taxon>
        <taxon>Pseudomonadati</taxon>
        <taxon>Pseudomonadota</taxon>
        <taxon>Betaproteobacteria</taxon>
        <taxon>Burkholderiales</taxon>
        <taxon>Sphaerotilaceae</taxon>
        <taxon>Roseateles</taxon>
    </lineage>
</organism>
<dbReference type="PROSITE" id="PS50109">
    <property type="entry name" value="HIS_KIN"/>
    <property type="match status" value="1"/>
</dbReference>
<keyword evidence="14" id="KW-0904">Protein phosphatase</keyword>
<comment type="subcellular location">
    <subcellularLocation>
        <location evidence="4">Cell membrane</location>
        <topology evidence="4">Multi-pass membrane protein</topology>
    </subcellularLocation>
</comment>
<dbReference type="PRINTS" id="PR00344">
    <property type="entry name" value="BCTRLSENSOR"/>
</dbReference>
<dbReference type="SMART" id="SM00304">
    <property type="entry name" value="HAMP"/>
    <property type="match status" value="1"/>
</dbReference>
<dbReference type="EC" id="2.7.13.3" evidence="5"/>
<dbReference type="Gene3D" id="3.30.565.10">
    <property type="entry name" value="Histidine kinase-like ATPase, C-terminal domain"/>
    <property type="match status" value="1"/>
</dbReference>
<evidence type="ECO:0000256" key="16">
    <source>
        <dbReference type="ARBA" id="ARBA00023016"/>
    </source>
</evidence>
<sequence length="500" mass="54498">MNFRLVHQLSLLVLVSTALAVLAMAGVVAWNLRAGFSDYLRAQDGQMLDRLMVLAEQDLSQRRSRDGVLPERWQPVLRQWLDGSLEQRGGQGEGPPPDDARPPPPPRFGPRHDGPPPRPPRPPGDPNFFAPRIVLLDANGERALAGHPEVARLPGQQRALKLDGQTVLILRLAERAGPAQGVDASFLRRQYWGLGGMALLVIALALLAARVLAARWVRPLQQAQAATRRIARGELKVRIAKQGDDELGALTDDINAMAEALARLESSRRRWIAELSHELRTPLAVLRAELEALQDGVRPLEKEALGSLQDEVQRLSRLTEDFHTLAISELQELPCNFTPTELTALLAEALARIRSRAQVAGLALQADWPAQLPLANWDGERIAQMLANLLENSLRYTDAPGLLKLSARLDGDSLEICLDDSKPGVPAEALAHLFEPLYRVDASRSRQAGGSGLGLGVAQAIARSHGGKLVALPSDLGGLKLSLALPLQARQPPQKLRRPV</sequence>
<feature type="domain" description="Histidine kinase" evidence="23">
    <location>
        <begin position="274"/>
        <end position="489"/>
    </location>
</feature>
<keyword evidence="9" id="KW-0547">Nucleotide-binding</keyword>
<feature type="compositionally biased region" description="Pro residues" evidence="21">
    <location>
        <begin position="94"/>
        <end position="108"/>
    </location>
</feature>
<dbReference type="SUPFAM" id="SSF158472">
    <property type="entry name" value="HAMP domain-like"/>
    <property type="match status" value="1"/>
</dbReference>
<dbReference type="InterPro" id="IPR003660">
    <property type="entry name" value="HAMP_dom"/>
</dbReference>
<keyword evidence="16" id="KW-0346">Stress response</keyword>
<evidence type="ECO:0000256" key="10">
    <source>
        <dbReference type="ARBA" id="ARBA00022777"/>
    </source>
</evidence>
<dbReference type="Gene3D" id="6.10.340.10">
    <property type="match status" value="1"/>
</dbReference>
<keyword evidence="13" id="KW-0460">Magnesium</keyword>
<name>A0ABT2YH67_9BURK</name>
<dbReference type="InterPro" id="IPR036097">
    <property type="entry name" value="HisK_dim/P_sf"/>
</dbReference>
<evidence type="ECO:0000256" key="12">
    <source>
        <dbReference type="ARBA" id="ARBA00022840"/>
    </source>
</evidence>
<keyword evidence="10" id="KW-0418">Kinase</keyword>
<dbReference type="InterPro" id="IPR003594">
    <property type="entry name" value="HATPase_dom"/>
</dbReference>
<evidence type="ECO:0000259" key="23">
    <source>
        <dbReference type="PROSITE" id="PS50109"/>
    </source>
</evidence>
<dbReference type="InterPro" id="IPR050980">
    <property type="entry name" value="2C_sensor_his_kinase"/>
</dbReference>
<evidence type="ECO:0000313" key="26">
    <source>
        <dbReference type="Proteomes" id="UP001209701"/>
    </source>
</evidence>
<evidence type="ECO:0000256" key="8">
    <source>
        <dbReference type="ARBA" id="ARBA00022679"/>
    </source>
</evidence>
<dbReference type="CDD" id="cd00082">
    <property type="entry name" value="HisKA"/>
    <property type="match status" value="1"/>
</dbReference>
<dbReference type="PANTHER" id="PTHR44936:SF9">
    <property type="entry name" value="SENSOR PROTEIN CREC"/>
    <property type="match status" value="1"/>
</dbReference>
<feature type="compositionally biased region" description="Pro residues" evidence="21">
    <location>
        <begin position="116"/>
        <end position="125"/>
    </location>
</feature>
<keyword evidence="11" id="KW-0378">Hydrolase</keyword>
<keyword evidence="18" id="KW-0464">Manganese</keyword>
<evidence type="ECO:0000256" key="3">
    <source>
        <dbReference type="ARBA" id="ARBA00001946"/>
    </source>
</evidence>
<evidence type="ECO:0000256" key="6">
    <source>
        <dbReference type="ARBA" id="ARBA00022475"/>
    </source>
</evidence>
<dbReference type="Pfam" id="PF00672">
    <property type="entry name" value="HAMP"/>
    <property type="match status" value="1"/>
</dbReference>
<evidence type="ECO:0000256" key="15">
    <source>
        <dbReference type="ARBA" id="ARBA00023012"/>
    </source>
</evidence>
<dbReference type="SMART" id="SM00387">
    <property type="entry name" value="HATPase_c"/>
    <property type="match status" value="1"/>
</dbReference>
<gene>
    <name evidence="25" type="ORF">LNV07_15115</name>
</gene>
<evidence type="ECO:0000256" key="2">
    <source>
        <dbReference type="ARBA" id="ARBA00001936"/>
    </source>
</evidence>
<dbReference type="InterPro" id="IPR036890">
    <property type="entry name" value="HATPase_C_sf"/>
</dbReference>
<keyword evidence="15" id="KW-0902">Two-component regulatory system</keyword>
<dbReference type="InterPro" id="IPR005467">
    <property type="entry name" value="His_kinase_dom"/>
</dbReference>
<dbReference type="CDD" id="cd06225">
    <property type="entry name" value="HAMP"/>
    <property type="match status" value="1"/>
</dbReference>
<proteinExistence type="predicted"/>
<evidence type="ECO:0000256" key="19">
    <source>
        <dbReference type="ARBA" id="ARBA00040454"/>
    </source>
</evidence>
<comment type="cofactor">
    <cofactor evidence="2">
        <name>Mn(2+)</name>
        <dbReference type="ChEBI" id="CHEBI:29035"/>
    </cofactor>
</comment>
<dbReference type="InterPro" id="IPR004358">
    <property type="entry name" value="Sig_transdc_His_kin-like_C"/>
</dbReference>
<evidence type="ECO:0000256" key="21">
    <source>
        <dbReference type="SAM" id="MobiDB-lite"/>
    </source>
</evidence>
<keyword evidence="22" id="KW-1133">Transmembrane helix</keyword>
<evidence type="ECO:0000313" key="25">
    <source>
        <dbReference type="EMBL" id="MCV2369409.1"/>
    </source>
</evidence>
<accession>A0ABT2YH67</accession>
<reference evidence="25 26" key="1">
    <citation type="submission" date="2021-11" db="EMBL/GenBank/DDBJ databases">
        <authorList>
            <person name="Liang Q."/>
            <person name="Mou H."/>
            <person name="Liu Z."/>
        </authorList>
    </citation>
    <scope>NUCLEOTIDE SEQUENCE [LARGE SCALE GENOMIC DNA]</scope>
    <source>
        <strain evidence="25 26">CHU3</strain>
    </source>
</reference>
<keyword evidence="7" id="KW-0597">Phosphoprotein</keyword>
<evidence type="ECO:0000256" key="13">
    <source>
        <dbReference type="ARBA" id="ARBA00022842"/>
    </source>
</evidence>
<evidence type="ECO:0000256" key="17">
    <source>
        <dbReference type="ARBA" id="ARBA00023026"/>
    </source>
</evidence>
<evidence type="ECO:0000256" key="5">
    <source>
        <dbReference type="ARBA" id="ARBA00012438"/>
    </source>
</evidence>
<dbReference type="Gene3D" id="1.10.287.130">
    <property type="match status" value="1"/>
</dbReference>
<dbReference type="RefSeq" id="WP_263571993.1">
    <property type="nucleotide sequence ID" value="NZ_JAJIRN010000006.1"/>
</dbReference>
<evidence type="ECO:0000256" key="22">
    <source>
        <dbReference type="SAM" id="Phobius"/>
    </source>
</evidence>
<dbReference type="SMART" id="SM00388">
    <property type="entry name" value="HisKA"/>
    <property type="match status" value="1"/>
</dbReference>
<dbReference type="PANTHER" id="PTHR44936">
    <property type="entry name" value="SENSOR PROTEIN CREC"/>
    <property type="match status" value="1"/>
</dbReference>
<evidence type="ECO:0000259" key="24">
    <source>
        <dbReference type="PROSITE" id="PS50885"/>
    </source>
</evidence>
<comment type="cofactor">
    <cofactor evidence="3">
        <name>Mg(2+)</name>
        <dbReference type="ChEBI" id="CHEBI:18420"/>
    </cofactor>
</comment>
<dbReference type="SUPFAM" id="SSF55874">
    <property type="entry name" value="ATPase domain of HSP90 chaperone/DNA topoisomerase II/histidine kinase"/>
    <property type="match status" value="1"/>
</dbReference>
<comment type="caution">
    <text evidence="25">The sequence shown here is derived from an EMBL/GenBank/DDBJ whole genome shotgun (WGS) entry which is preliminary data.</text>
</comment>
<keyword evidence="12" id="KW-0067">ATP-binding</keyword>
<dbReference type="PROSITE" id="PS50885">
    <property type="entry name" value="HAMP"/>
    <property type="match status" value="1"/>
</dbReference>
<protein>
    <recommendedName>
        <fullName evidence="19">Signal transduction histidine-protein kinase/phosphatase MprB</fullName>
        <ecNumber evidence="5">2.7.13.3</ecNumber>
    </recommendedName>
    <alternativeName>
        <fullName evidence="20">Mycobacterial persistence regulator B</fullName>
    </alternativeName>
</protein>
<keyword evidence="6" id="KW-1003">Cell membrane</keyword>
<evidence type="ECO:0000256" key="11">
    <source>
        <dbReference type="ARBA" id="ARBA00022801"/>
    </source>
</evidence>
<evidence type="ECO:0000256" key="1">
    <source>
        <dbReference type="ARBA" id="ARBA00000085"/>
    </source>
</evidence>
<comment type="catalytic activity">
    <reaction evidence="1">
        <text>ATP + protein L-histidine = ADP + protein N-phospho-L-histidine.</text>
        <dbReference type="EC" id="2.7.13.3"/>
    </reaction>
</comment>
<dbReference type="Proteomes" id="UP001209701">
    <property type="component" value="Unassembled WGS sequence"/>
</dbReference>
<evidence type="ECO:0000256" key="9">
    <source>
        <dbReference type="ARBA" id="ARBA00022741"/>
    </source>
</evidence>
<evidence type="ECO:0000256" key="4">
    <source>
        <dbReference type="ARBA" id="ARBA00004651"/>
    </source>
</evidence>
<dbReference type="Pfam" id="PF00512">
    <property type="entry name" value="HisKA"/>
    <property type="match status" value="1"/>
</dbReference>